<protein>
    <recommendedName>
        <fullName evidence="5">BZIP domain-containing protein</fullName>
    </recommendedName>
</protein>
<reference evidence="6" key="1">
    <citation type="journal article" date="2020" name="Stud. Mycol.">
        <title>101 Dothideomycetes genomes: a test case for predicting lifestyles and emergence of pathogens.</title>
        <authorList>
            <person name="Haridas S."/>
            <person name="Albert R."/>
            <person name="Binder M."/>
            <person name="Bloem J."/>
            <person name="Labutti K."/>
            <person name="Salamov A."/>
            <person name="Andreopoulos B."/>
            <person name="Baker S."/>
            <person name="Barry K."/>
            <person name="Bills G."/>
            <person name="Bluhm B."/>
            <person name="Cannon C."/>
            <person name="Castanera R."/>
            <person name="Culley D."/>
            <person name="Daum C."/>
            <person name="Ezra D."/>
            <person name="Gonzalez J."/>
            <person name="Henrissat B."/>
            <person name="Kuo A."/>
            <person name="Liang C."/>
            <person name="Lipzen A."/>
            <person name="Lutzoni F."/>
            <person name="Magnuson J."/>
            <person name="Mondo S."/>
            <person name="Nolan M."/>
            <person name="Ohm R."/>
            <person name="Pangilinan J."/>
            <person name="Park H.-J."/>
            <person name="Ramirez L."/>
            <person name="Alfaro M."/>
            <person name="Sun H."/>
            <person name="Tritt A."/>
            <person name="Yoshinaga Y."/>
            <person name="Zwiers L.-H."/>
            <person name="Turgeon B."/>
            <person name="Goodwin S."/>
            <person name="Spatafora J."/>
            <person name="Crous P."/>
            <person name="Grigoriev I."/>
        </authorList>
    </citation>
    <scope>NUCLEOTIDE SEQUENCE</scope>
    <source>
        <strain evidence="6">CBS 627.86</strain>
    </source>
</reference>
<dbReference type="GO" id="GO:0001228">
    <property type="term" value="F:DNA-binding transcription activator activity, RNA polymerase II-specific"/>
    <property type="evidence" value="ECO:0007669"/>
    <property type="project" value="TreeGrafter"/>
</dbReference>
<name>A0A6A5Z459_9PLEO</name>
<dbReference type="InterPro" id="IPR018287">
    <property type="entry name" value="Hap4_TF_heteromerisation"/>
</dbReference>
<dbReference type="EMBL" id="ML977327">
    <property type="protein sequence ID" value="KAF2113677.1"/>
    <property type="molecule type" value="Genomic_DNA"/>
</dbReference>
<keyword evidence="7" id="KW-1185">Reference proteome</keyword>
<feature type="compositionally biased region" description="Polar residues" evidence="4">
    <location>
        <begin position="9"/>
        <end position="22"/>
    </location>
</feature>
<sequence length="584" mass="63460">MSDAANLASPDSSAASNVTPGHTPSPTSSRPPQLQSRPSSSRVPPITPAPLSATITPKVPLVTASSPTGSYAHPSPMGGGPTSASYVVPPRPKPGRKPATDEPASKRKAQNRESQRAFRARKAQKLTEMQAQVENTEQKHKRQMNEKVAEIATLNARNKELEEKFAQSEQTMDRYRQERDYWKEQAMLKSADYETLQQQQSNNQWAEKQAGYFPPMPESRQDSPTRQSLGTVPQLFPTIDYSTPKTVDLGCGNCKANGECACMEEIAKLSNPNVFMASVNVGYIPPRTVTSPMKGIQAIIPGTDASVYAEREIDFTAQFSSRRNRLDGRASIAFMTEQNEAGSSCGFCTDDSNCLCRDESLNGPQSSHTASESIVILAQARDSIIHTETKPAVSDCAAAGPGTCSDCMTNPRQKAWCQRIAQLKGSAKSDLPTPSASRHSSISSPLEPIEPRNDYHAVAESHLSGRHSIGCSEAYKLFEGRVHMDQDKMDWSSLKPAPAVRRDTLPPLRKYSALELDTAGVIATLQQSMAPLAPRDSDGSNADLVRFAQEKQRSSGSPPVSDDSEEPLPAVSKIVEAVSNDSWR</sequence>
<feature type="region of interest" description="Disordered" evidence="4">
    <location>
        <begin position="531"/>
        <end position="584"/>
    </location>
</feature>
<organism evidence="6 7">
    <name type="scientific">Lophiotrema nucula</name>
    <dbReference type="NCBI Taxonomy" id="690887"/>
    <lineage>
        <taxon>Eukaryota</taxon>
        <taxon>Fungi</taxon>
        <taxon>Dikarya</taxon>
        <taxon>Ascomycota</taxon>
        <taxon>Pezizomycotina</taxon>
        <taxon>Dothideomycetes</taxon>
        <taxon>Pleosporomycetidae</taxon>
        <taxon>Pleosporales</taxon>
        <taxon>Lophiotremataceae</taxon>
        <taxon>Lophiotrema</taxon>
    </lineage>
</organism>
<evidence type="ECO:0000256" key="3">
    <source>
        <dbReference type="SAM" id="Coils"/>
    </source>
</evidence>
<dbReference type="Proteomes" id="UP000799770">
    <property type="component" value="Unassembled WGS sequence"/>
</dbReference>
<feature type="region of interest" description="Disordered" evidence="4">
    <location>
        <begin position="427"/>
        <end position="450"/>
    </location>
</feature>
<feature type="domain" description="BZIP" evidence="5">
    <location>
        <begin position="106"/>
        <end position="121"/>
    </location>
</feature>
<evidence type="ECO:0000313" key="6">
    <source>
        <dbReference type="EMBL" id="KAF2113677.1"/>
    </source>
</evidence>
<evidence type="ECO:0000313" key="7">
    <source>
        <dbReference type="Proteomes" id="UP000799770"/>
    </source>
</evidence>
<evidence type="ECO:0000259" key="5">
    <source>
        <dbReference type="PROSITE" id="PS00036"/>
    </source>
</evidence>
<dbReference type="PROSITE" id="PS00036">
    <property type="entry name" value="BZIP_BASIC"/>
    <property type="match status" value="1"/>
</dbReference>
<evidence type="ECO:0000256" key="4">
    <source>
        <dbReference type="SAM" id="MobiDB-lite"/>
    </source>
</evidence>
<dbReference type="InterPro" id="IPR050936">
    <property type="entry name" value="AP-1-like"/>
</dbReference>
<keyword evidence="2" id="KW-0539">Nucleus</keyword>
<dbReference type="PANTHER" id="PTHR40621">
    <property type="entry name" value="TRANSCRIPTION FACTOR KAPC-RELATED"/>
    <property type="match status" value="1"/>
</dbReference>
<evidence type="ECO:0000256" key="2">
    <source>
        <dbReference type="ARBA" id="ARBA00023242"/>
    </source>
</evidence>
<comment type="subcellular location">
    <subcellularLocation>
        <location evidence="1">Nucleus</location>
    </subcellularLocation>
</comment>
<feature type="region of interest" description="Disordered" evidence="4">
    <location>
        <begin position="1"/>
        <end position="118"/>
    </location>
</feature>
<dbReference type="GO" id="GO:0000976">
    <property type="term" value="F:transcription cis-regulatory region binding"/>
    <property type="evidence" value="ECO:0007669"/>
    <property type="project" value="InterPro"/>
</dbReference>
<dbReference type="AlphaFoldDB" id="A0A6A5Z459"/>
<gene>
    <name evidence="6" type="ORF">BDV96DRAFT_647928</name>
</gene>
<dbReference type="Pfam" id="PF10297">
    <property type="entry name" value="Hap4_Hap_bind"/>
    <property type="match status" value="1"/>
</dbReference>
<dbReference type="CDD" id="cd14688">
    <property type="entry name" value="bZIP_YAP"/>
    <property type="match status" value="1"/>
</dbReference>
<dbReference type="PANTHER" id="PTHR40621:SF7">
    <property type="entry name" value="BZIP DOMAIN-CONTAINING PROTEIN"/>
    <property type="match status" value="1"/>
</dbReference>
<feature type="compositionally biased region" description="Low complexity" evidence="4">
    <location>
        <begin position="435"/>
        <end position="447"/>
    </location>
</feature>
<evidence type="ECO:0000256" key="1">
    <source>
        <dbReference type="ARBA" id="ARBA00004123"/>
    </source>
</evidence>
<feature type="coiled-coil region" evidence="3">
    <location>
        <begin position="119"/>
        <end position="178"/>
    </location>
</feature>
<keyword evidence="3" id="KW-0175">Coiled coil</keyword>
<accession>A0A6A5Z459</accession>
<dbReference type="Gene3D" id="1.20.5.170">
    <property type="match status" value="1"/>
</dbReference>
<dbReference type="InterPro" id="IPR046347">
    <property type="entry name" value="bZIP_sf"/>
</dbReference>
<proteinExistence type="predicted"/>
<dbReference type="InterPro" id="IPR004827">
    <property type="entry name" value="bZIP"/>
</dbReference>
<dbReference type="GO" id="GO:0090575">
    <property type="term" value="C:RNA polymerase II transcription regulator complex"/>
    <property type="evidence" value="ECO:0007669"/>
    <property type="project" value="TreeGrafter"/>
</dbReference>
<feature type="compositionally biased region" description="Low complexity" evidence="4">
    <location>
        <begin position="24"/>
        <end position="44"/>
    </location>
</feature>
<dbReference type="OrthoDB" id="5374328at2759"/>
<feature type="compositionally biased region" description="Basic and acidic residues" evidence="4">
    <location>
        <begin position="98"/>
        <end position="116"/>
    </location>
</feature>
<dbReference type="SUPFAM" id="SSF57959">
    <property type="entry name" value="Leucine zipper domain"/>
    <property type="match status" value="1"/>
</dbReference>